<proteinExistence type="predicted"/>
<evidence type="ECO:0000313" key="2">
    <source>
        <dbReference type="EMBL" id="MEU8132383.1"/>
    </source>
</evidence>
<dbReference type="Proteomes" id="UP001551482">
    <property type="component" value="Unassembled WGS sequence"/>
</dbReference>
<accession>A0ABV3D9G5</accession>
<comment type="caution">
    <text evidence="2">The sequence shown here is derived from an EMBL/GenBank/DDBJ whole genome shotgun (WGS) entry which is preliminary data.</text>
</comment>
<dbReference type="RefSeq" id="WP_358348105.1">
    <property type="nucleotide sequence ID" value="NZ_JBEZFP010000004.1"/>
</dbReference>
<dbReference type="EMBL" id="JBEZFP010000004">
    <property type="protein sequence ID" value="MEU8132383.1"/>
    <property type="molecule type" value="Genomic_DNA"/>
</dbReference>
<organism evidence="2 3">
    <name type="scientific">Streptodolium elevatio</name>
    <dbReference type="NCBI Taxonomy" id="3157996"/>
    <lineage>
        <taxon>Bacteria</taxon>
        <taxon>Bacillati</taxon>
        <taxon>Actinomycetota</taxon>
        <taxon>Actinomycetes</taxon>
        <taxon>Kitasatosporales</taxon>
        <taxon>Streptomycetaceae</taxon>
        <taxon>Streptodolium</taxon>
    </lineage>
</organism>
<gene>
    <name evidence="2" type="ORF">AB0C36_02620</name>
</gene>
<feature type="region of interest" description="Disordered" evidence="1">
    <location>
        <begin position="75"/>
        <end position="102"/>
    </location>
</feature>
<name>A0ABV3D9G5_9ACTN</name>
<protein>
    <submittedName>
        <fullName evidence="2">YtxH domain-containing protein</fullName>
    </submittedName>
</protein>
<evidence type="ECO:0000256" key="1">
    <source>
        <dbReference type="SAM" id="MobiDB-lite"/>
    </source>
</evidence>
<keyword evidence="3" id="KW-1185">Reference proteome</keyword>
<sequence>MGTRITFVAGLAVGYVLGAKAGRDRYEQIRKATRSVVDSAPVQSAGHAAAGFSRDAGGKAVQKLGEHLPERVGRHLPDKFASSDGVHHNGHTAANRRYDDGL</sequence>
<reference evidence="2 3" key="1">
    <citation type="submission" date="2024-06" db="EMBL/GenBank/DDBJ databases">
        <title>The Natural Products Discovery Center: Release of the First 8490 Sequenced Strains for Exploring Actinobacteria Biosynthetic Diversity.</title>
        <authorList>
            <person name="Kalkreuter E."/>
            <person name="Kautsar S.A."/>
            <person name="Yang D."/>
            <person name="Bader C.D."/>
            <person name="Teijaro C.N."/>
            <person name="Fluegel L."/>
            <person name="Davis C.M."/>
            <person name="Simpson J.R."/>
            <person name="Lauterbach L."/>
            <person name="Steele A.D."/>
            <person name="Gui C."/>
            <person name="Meng S."/>
            <person name="Li G."/>
            <person name="Viehrig K."/>
            <person name="Ye F."/>
            <person name="Su P."/>
            <person name="Kiefer A.F."/>
            <person name="Nichols A."/>
            <person name="Cepeda A.J."/>
            <person name="Yan W."/>
            <person name="Fan B."/>
            <person name="Jiang Y."/>
            <person name="Adhikari A."/>
            <person name="Zheng C.-J."/>
            <person name="Schuster L."/>
            <person name="Cowan T.M."/>
            <person name="Smanski M.J."/>
            <person name="Chevrette M.G."/>
            <person name="De Carvalho L.P.S."/>
            <person name="Shen B."/>
        </authorList>
    </citation>
    <scope>NUCLEOTIDE SEQUENCE [LARGE SCALE GENOMIC DNA]</scope>
    <source>
        <strain evidence="2 3">NPDC048946</strain>
    </source>
</reference>
<evidence type="ECO:0000313" key="3">
    <source>
        <dbReference type="Proteomes" id="UP001551482"/>
    </source>
</evidence>